<keyword evidence="2" id="KW-0489">Methyltransferase</keyword>
<keyword evidence="3" id="KW-1185">Reference proteome</keyword>
<evidence type="ECO:0000259" key="1">
    <source>
        <dbReference type="Pfam" id="PF13649"/>
    </source>
</evidence>
<dbReference type="PANTHER" id="PTHR43591:SF109">
    <property type="entry name" value="METHYLTRANSFERASE TYPE 11 DOMAIN-CONTAINING PROTEIN"/>
    <property type="match status" value="1"/>
</dbReference>
<dbReference type="RefSeq" id="WP_096309730.1">
    <property type="nucleotide sequence ID" value="NZ_BAAAVX010000004.1"/>
</dbReference>
<dbReference type="PANTHER" id="PTHR43591">
    <property type="entry name" value="METHYLTRANSFERASE"/>
    <property type="match status" value="1"/>
</dbReference>
<dbReference type="Pfam" id="PF13649">
    <property type="entry name" value="Methyltransf_25"/>
    <property type="match status" value="1"/>
</dbReference>
<dbReference type="GO" id="GO:0032259">
    <property type="term" value="P:methylation"/>
    <property type="evidence" value="ECO:0007669"/>
    <property type="project" value="UniProtKB-KW"/>
</dbReference>
<evidence type="ECO:0000313" key="2">
    <source>
        <dbReference type="EMBL" id="QYL17477.1"/>
    </source>
</evidence>
<organism evidence="2 3">
    <name type="scientific">Mycolicibacterium pallens</name>
    <dbReference type="NCBI Taxonomy" id="370524"/>
    <lineage>
        <taxon>Bacteria</taxon>
        <taxon>Bacillati</taxon>
        <taxon>Actinomycetota</taxon>
        <taxon>Actinomycetes</taxon>
        <taxon>Mycobacteriales</taxon>
        <taxon>Mycobacteriaceae</taxon>
        <taxon>Mycolicibacterium</taxon>
    </lineage>
</organism>
<dbReference type="InterPro" id="IPR041698">
    <property type="entry name" value="Methyltransf_25"/>
</dbReference>
<protein>
    <submittedName>
        <fullName evidence="2">Class I SAM-dependent methyltransferase</fullName>
    </submittedName>
</protein>
<dbReference type="CDD" id="cd02440">
    <property type="entry name" value="AdoMet_MTases"/>
    <property type="match status" value="1"/>
</dbReference>
<dbReference type="SUPFAM" id="SSF53335">
    <property type="entry name" value="S-adenosyl-L-methionine-dependent methyltransferases"/>
    <property type="match status" value="1"/>
</dbReference>
<keyword evidence="2" id="KW-0808">Transferase</keyword>
<proteinExistence type="predicted"/>
<dbReference type="Proteomes" id="UP000825367">
    <property type="component" value="Chromosome"/>
</dbReference>
<dbReference type="InterPro" id="IPR029063">
    <property type="entry name" value="SAM-dependent_MTases_sf"/>
</dbReference>
<name>A0ABX8VI33_9MYCO</name>
<accession>A0ABX8VI33</accession>
<dbReference type="GO" id="GO:0008168">
    <property type="term" value="F:methyltransferase activity"/>
    <property type="evidence" value="ECO:0007669"/>
    <property type="project" value="UniProtKB-KW"/>
</dbReference>
<evidence type="ECO:0000313" key="3">
    <source>
        <dbReference type="Proteomes" id="UP000825367"/>
    </source>
</evidence>
<gene>
    <name evidence="2" type="ORF">K0O64_02545</name>
</gene>
<dbReference type="EMBL" id="CP080333">
    <property type="protein sequence ID" value="QYL17477.1"/>
    <property type="molecule type" value="Genomic_DNA"/>
</dbReference>
<dbReference type="Gene3D" id="3.40.50.150">
    <property type="entry name" value="Vaccinia Virus protein VP39"/>
    <property type="match status" value="1"/>
</dbReference>
<sequence length="226" mass="25465">MVMAPFDKITNTYTGAHAWMYETVVAPAVYESRHAVDEHFLPHLPQNGYVLDVGCGGGMFTKYLADKRPDLRIVAIDLAQPQIDRVRKRMAAYTDRVTFQIGDATNLDFPDETFHGVLSYGSIKHWTDQSRGMGECIRVLKRGGPLLVTEADRSATFEDAERFITFYKAPRFLDRVNLAIFRTWIAGRAIDLDDGRRLADRPDLVDVNVSRISGSPIMMIAGRRAP</sequence>
<feature type="domain" description="Methyltransferase" evidence="1">
    <location>
        <begin position="50"/>
        <end position="144"/>
    </location>
</feature>
<reference evidence="2 3" key="1">
    <citation type="submission" date="2021-07" db="EMBL/GenBank/DDBJ databases">
        <title>Whole genome sequencing of non-tuberculosis mycobacteria type-strains.</title>
        <authorList>
            <person name="Igarashi Y."/>
            <person name="Osugi A."/>
            <person name="Mitarai S."/>
        </authorList>
    </citation>
    <scope>NUCLEOTIDE SEQUENCE [LARGE SCALE GENOMIC DNA]</scope>
    <source>
        <strain evidence="2 3">JCM 16370</strain>
    </source>
</reference>